<name>A0A0L0HAC3_SPIPD</name>
<gene>
    <name evidence="1" type="ORF">SPPG_06950</name>
</gene>
<dbReference type="VEuPathDB" id="FungiDB:SPPG_06950"/>
<evidence type="ECO:0000313" key="2">
    <source>
        <dbReference type="Proteomes" id="UP000053201"/>
    </source>
</evidence>
<proteinExistence type="predicted"/>
<dbReference type="EMBL" id="KQ257462">
    <property type="protein sequence ID" value="KNC97961.1"/>
    <property type="molecule type" value="Genomic_DNA"/>
</dbReference>
<dbReference type="InParanoid" id="A0A0L0HAC3"/>
<organism evidence="1 2">
    <name type="scientific">Spizellomyces punctatus (strain DAOM BR117)</name>
    <dbReference type="NCBI Taxonomy" id="645134"/>
    <lineage>
        <taxon>Eukaryota</taxon>
        <taxon>Fungi</taxon>
        <taxon>Fungi incertae sedis</taxon>
        <taxon>Chytridiomycota</taxon>
        <taxon>Chytridiomycota incertae sedis</taxon>
        <taxon>Chytridiomycetes</taxon>
        <taxon>Spizellomycetales</taxon>
        <taxon>Spizellomycetaceae</taxon>
        <taxon>Spizellomyces</taxon>
    </lineage>
</organism>
<dbReference type="AlphaFoldDB" id="A0A0L0HAC3"/>
<dbReference type="STRING" id="645134.A0A0L0HAC3"/>
<evidence type="ECO:0000313" key="1">
    <source>
        <dbReference type="EMBL" id="KNC97961.1"/>
    </source>
</evidence>
<dbReference type="Proteomes" id="UP000053201">
    <property type="component" value="Unassembled WGS sequence"/>
</dbReference>
<dbReference type="GeneID" id="27690214"/>
<protein>
    <submittedName>
        <fullName evidence="1">Uncharacterized protein</fullName>
    </submittedName>
</protein>
<accession>A0A0L0HAC3</accession>
<keyword evidence="2" id="KW-1185">Reference proteome</keyword>
<sequence length="251" mass="27855">MTQLTLYPLATLASTASYASALCDFSTQILTIDLLPNRMSIDALANAFRLPFDALIRFLSVDTRVYNDIAAIESTVNPYAALLGNVLAFGQQRIGMLGPEDLASYVCVLQTLIQHLPNRFFHSMQGAAQSDLDDDNDDDDDYNETKPSIPIDPRLKKYLEILLIPTHLDPILRSIDSTLQPVCQFLVSLMIAWPAKKTDLATSLLSRPRIRILDVLWTGIKSSDLWQLLVMNGRKGLAGLDDAKYRAIGLS</sequence>
<reference evidence="1 2" key="1">
    <citation type="submission" date="2009-08" db="EMBL/GenBank/DDBJ databases">
        <title>The Genome Sequence of Spizellomyces punctatus strain DAOM BR117.</title>
        <authorList>
            <consortium name="The Broad Institute Genome Sequencing Platform"/>
            <person name="Russ C."/>
            <person name="Cuomo C."/>
            <person name="Shea T."/>
            <person name="Young S.K."/>
            <person name="Zeng Q."/>
            <person name="Koehrsen M."/>
            <person name="Haas B."/>
            <person name="Borodovsky M."/>
            <person name="Guigo R."/>
            <person name="Alvarado L."/>
            <person name="Berlin A."/>
            <person name="Bochicchio J."/>
            <person name="Borenstein D."/>
            <person name="Chapman S."/>
            <person name="Chen Z."/>
            <person name="Engels R."/>
            <person name="Freedman E."/>
            <person name="Gellesch M."/>
            <person name="Goldberg J."/>
            <person name="Griggs A."/>
            <person name="Gujja S."/>
            <person name="Heiman D."/>
            <person name="Hepburn T."/>
            <person name="Howarth C."/>
            <person name="Jen D."/>
            <person name="Larson L."/>
            <person name="Lewis B."/>
            <person name="Mehta T."/>
            <person name="Park D."/>
            <person name="Pearson M."/>
            <person name="Roberts A."/>
            <person name="Saif S."/>
            <person name="Shenoy N."/>
            <person name="Sisk P."/>
            <person name="Stolte C."/>
            <person name="Sykes S."/>
            <person name="Thomson T."/>
            <person name="Walk T."/>
            <person name="White J."/>
            <person name="Yandava C."/>
            <person name="Burger G."/>
            <person name="Gray M.W."/>
            <person name="Holland P.W.H."/>
            <person name="King N."/>
            <person name="Lang F.B.F."/>
            <person name="Roger A.J."/>
            <person name="Ruiz-Trillo I."/>
            <person name="Lander E."/>
            <person name="Nusbaum C."/>
        </authorList>
    </citation>
    <scope>NUCLEOTIDE SEQUENCE [LARGE SCALE GENOMIC DNA]</scope>
    <source>
        <strain evidence="1 2">DAOM BR117</strain>
    </source>
</reference>
<dbReference type="RefSeq" id="XP_016606001.1">
    <property type="nucleotide sequence ID" value="XM_016755139.1"/>
</dbReference>